<dbReference type="Proteomes" id="UP000515344">
    <property type="component" value="Chromosome"/>
</dbReference>
<dbReference type="InterPro" id="IPR024079">
    <property type="entry name" value="MetalloPept_cat_dom_sf"/>
</dbReference>
<keyword evidence="2" id="KW-0378">Hydrolase</keyword>
<dbReference type="KEGG" id="lacs:H4075_14235"/>
<dbReference type="Gene3D" id="3.40.390.10">
    <property type="entry name" value="Collagenase (Catalytic Domain)"/>
    <property type="match status" value="1"/>
</dbReference>
<proteinExistence type="predicted"/>
<organism evidence="2 3">
    <name type="scientific">Lacibacter sediminis</name>
    <dbReference type="NCBI Taxonomy" id="2760713"/>
    <lineage>
        <taxon>Bacteria</taxon>
        <taxon>Pseudomonadati</taxon>
        <taxon>Bacteroidota</taxon>
        <taxon>Chitinophagia</taxon>
        <taxon>Chitinophagales</taxon>
        <taxon>Chitinophagaceae</taxon>
        <taxon>Lacibacter</taxon>
    </lineage>
</organism>
<name>A0A7G5XCN0_9BACT</name>
<dbReference type="AlphaFoldDB" id="A0A7G5XCN0"/>
<keyword evidence="2" id="KW-0645">Protease</keyword>
<dbReference type="SUPFAM" id="SSF55486">
    <property type="entry name" value="Metalloproteases ('zincins'), catalytic domain"/>
    <property type="match status" value="1"/>
</dbReference>
<feature type="signal peptide" evidence="1">
    <location>
        <begin position="1"/>
        <end position="20"/>
    </location>
</feature>
<dbReference type="PROSITE" id="PS51257">
    <property type="entry name" value="PROKAR_LIPOPROTEIN"/>
    <property type="match status" value="1"/>
</dbReference>
<evidence type="ECO:0000313" key="2">
    <source>
        <dbReference type="EMBL" id="QNA43233.1"/>
    </source>
</evidence>
<reference evidence="3" key="1">
    <citation type="submission" date="2020-08" db="EMBL/GenBank/DDBJ databases">
        <title>Lacibacter sp. S13-6-6 genome sequencing.</title>
        <authorList>
            <person name="Jin L."/>
        </authorList>
    </citation>
    <scope>NUCLEOTIDE SEQUENCE [LARGE SCALE GENOMIC DNA]</scope>
    <source>
        <strain evidence="3">S13-6-6</strain>
    </source>
</reference>
<accession>A0A7G5XCN0</accession>
<dbReference type="GO" id="GO:0006508">
    <property type="term" value="P:proteolysis"/>
    <property type="evidence" value="ECO:0007669"/>
    <property type="project" value="UniProtKB-KW"/>
</dbReference>
<protein>
    <submittedName>
        <fullName evidence="2">Protease</fullName>
    </submittedName>
</protein>
<evidence type="ECO:0000256" key="1">
    <source>
        <dbReference type="SAM" id="SignalP"/>
    </source>
</evidence>
<evidence type="ECO:0000313" key="3">
    <source>
        <dbReference type="Proteomes" id="UP000515344"/>
    </source>
</evidence>
<dbReference type="RefSeq" id="WP_182801498.1">
    <property type="nucleotide sequence ID" value="NZ_CP060007.1"/>
</dbReference>
<sequence length="269" mass="29160">MRKIVFVFIAVSFSALFIVACKKAAKETVNTEVSQDVLNQIAAQGFSTEGVVQTDAGYLVEGDILLTDENLRHTPTSNELIYANEEHYRTTYLVTGLPRTITVKLNTTQSNFVSATDEAIRRYNALGLRIRFQRVTGSTSANINIVTYYQVSNTLGSAGFPTSSGNPYSQIQMNTYWYNSGVAVNALATTIAHEMGHCIGFRHTDYMNRSYSCGGSAYNEGSAGVGAIYIPGTPSGPSAGSWMLACGSTSSSFNRPFTSADQTALNYVY</sequence>
<keyword evidence="1" id="KW-0732">Signal</keyword>
<dbReference type="InterPro" id="IPR024653">
    <property type="entry name" value="Peptidase_M10/M27/M57"/>
</dbReference>
<dbReference type="EMBL" id="CP060007">
    <property type="protein sequence ID" value="QNA43233.1"/>
    <property type="molecule type" value="Genomic_DNA"/>
</dbReference>
<dbReference type="GO" id="GO:0008237">
    <property type="term" value="F:metallopeptidase activity"/>
    <property type="evidence" value="ECO:0007669"/>
    <property type="project" value="InterPro"/>
</dbReference>
<feature type="chain" id="PRO_5028875263" evidence="1">
    <location>
        <begin position="21"/>
        <end position="269"/>
    </location>
</feature>
<keyword evidence="3" id="KW-1185">Reference proteome</keyword>
<dbReference type="Pfam" id="PF12388">
    <property type="entry name" value="Peptidase_M57"/>
    <property type="match status" value="1"/>
</dbReference>
<gene>
    <name evidence="2" type="ORF">H4075_14235</name>
</gene>